<dbReference type="InterPro" id="IPR001320">
    <property type="entry name" value="Iontro_rcpt_C"/>
</dbReference>
<dbReference type="FunFam" id="1.10.287.70:FF:000180">
    <property type="entry name" value="Ionotropic receptor 75a"/>
    <property type="match status" value="1"/>
</dbReference>
<protein>
    <recommendedName>
        <fullName evidence="13">Ionotropic receptor 75a</fullName>
    </recommendedName>
</protein>
<keyword evidence="6 14" id="KW-0812">Transmembrane</keyword>
<comment type="similarity">
    <text evidence="3">Belongs to the glutamate-gated ion channel (TC 1.A.10.1) family.</text>
</comment>
<organism evidence="17 18">
    <name type="scientific">Drosophila busckii</name>
    <name type="common">Fruit fly</name>
    <dbReference type="NCBI Taxonomy" id="30019"/>
    <lineage>
        <taxon>Eukaryota</taxon>
        <taxon>Metazoa</taxon>
        <taxon>Ecdysozoa</taxon>
        <taxon>Arthropoda</taxon>
        <taxon>Hexapoda</taxon>
        <taxon>Insecta</taxon>
        <taxon>Pterygota</taxon>
        <taxon>Neoptera</taxon>
        <taxon>Endopterygota</taxon>
        <taxon>Diptera</taxon>
        <taxon>Brachycera</taxon>
        <taxon>Muscomorpha</taxon>
        <taxon>Ephydroidea</taxon>
        <taxon>Drosophilidae</taxon>
        <taxon>Drosophila</taxon>
    </lineage>
</organism>
<keyword evidence="10" id="KW-0675">Receptor</keyword>
<keyword evidence="5" id="KW-0716">Sensory transduction</keyword>
<reference evidence="17 18" key="1">
    <citation type="submission" date="2015-08" db="EMBL/GenBank/DDBJ databases">
        <title>Ancestral chromatin configuration constrains chromatin evolution on differentiating sex chromosomes in Drosophila.</title>
        <authorList>
            <person name="Zhou Q."/>
            <person name="Bachtrog D."/>
        </authorList>
    </citation>
    <scope>NUCLEOTIDE SEQUENCE [LARGE SCALE GENOMIC DNA]</scope>
    <source>
        <tissue evidence="17">Whole larvae</tissue>
    </source>
</reference>
<evidence type="ECO:0000256" key="11">
    <source>
        <dbReference type="ARBA" id="ARBA00023180"/>
    </source>
</evidence>
<dbReference type="GO" id="GO:0004984">
    <property type="term" value="F:olfactory receptor activity"/>
    <property type="evidence" value="ECO:0007669"/>
    <property type="project" value="UniProtKB-ARBA"/>
</dbReference>
<feature type="domain" description="Ionotropic receptor 75a N-terminal" evidence="16">
    <location>
        <begin position="2"/>
        <end position="113"/>
    </location>
</feature>
<keyword evidence="18" id="KW-1185">Reference proteome</keyword>
<keyword evidence="11" id="KW-0325">Glycoprotein</keyword>
<keyword evidence="9 14" id="KW-0472">Membrane</keyword>
<dbReference type="AlphaFoldDB" id="A0A0M3QWB7"/>
<feature type="transmembrane region" description="Helical" evidence="14">
    <location>
        <begin position="304"/>
        <end position="321"/>
    </location>
</feature>
<name>A0A0M3QWB7_DROBS</name>
<dbReference type="GO" id="GO:0044297">
    <property type="term" value="C:cell body"/>
    <property type="evidence" value="ECO:0007669"/>
    <property type="project" value="UniProtKB-ARBA"/>
</dbReference>
<dbReference type="InterPro" id="IPR052192">
    <property type="entry name" value="Insect_Ionotropic_Sensory_Rcpt"/>
</dbReference>
<comment type="subcellular location">
    <subcellularLocation>
        <location evidence="2">Cell membrane</location>
        <topology evidence="2">Multi-pass membrane protein</topology>
    </subcellularLocation>
    <subcellularLocation>
        <location evidence="1">Cell projection</location>
        <location evidence="1">Dendrite</location>
    </subcellularLocation>
</comment>
<evidence type="ECO:0000259" key="15">
    <source>
        <dbReference type="Pfam" id="PF00060"/>
    </source>
</evidence>
<dbReference type="EMBL" id="CP012525">
    <property type="protein sequence ID" value="ALC43863.1"/>
    <property type="molecule type" value="Genomic_DNA"/>
</dbReference>
<dbReference type="PANTHER" id="PTHR42643">
    <property type="entry name" value="IONOTROPIC RECEPTOR 20A-RELATED"/>
    <property type="match status" value="1"/>
</dbReference>
<accession>A0A0M3QWB7</accession>
<evidence type="ECO:0000256" key="12">
    <source>
        <dbReference type="ARBA" id="ARBA00023273"/>
    </source>
</evidence>
<evidence type="ECO:0000256" key="6">
    <source>
        <dbReference type="ARBA" id="ARBA00022692"/>
    </source>
</evidence>
<dbReference type="SUPFAM" id="SSF53850">
    <property type="entry name" value="Periplasmic binding protein-like II"/>
    <property type="match status" value="1"/>
</dbReference>
<evidence type="ECO:0000256" key="2">
    <source>
        <dbReference type="ARBA" id="ARBA00004651"/>
    </source>
</evidence>
<evidence type="ECO:0000313" key="17">
    <source>
        <dbReference type="EMBL" id="ALC43863.1"/>
    </source>
</evidence>
<gene>
    <name evidence="17" type="ORF">Dbus_chr3Lg1029</name>
</gene>
<dbReference type="GO" id="GO:0005886">
    <property type="term" value="C:plasma membrane"/>
    <property type="evidence" value="ECO:0007669"/>
    <property type="project" value="UniProtKB-SubCell"/>
</dbReference>
<keyword evidence="4" id="KW-1003">Cell membrane</keyword>
<evidence type="ECO:0000256" key="1">
    <source>
        <dbReference type="ARBA" id="ARBA00004279"/>
    </source>
</evidence>
<keyword evidence="12" id="KW-0966">Cell projection</keyword>
<feature type="transmembrane region" description="Helical" evidence="14">
    <location>
        <begin position="240"/>
        <end position="258"/>
    </location>
</feature>
<dbReference type="Proteomes" id="UP000494163">
    <property type="component" value="Chromosome 3L"/>
</dbReference>
<sequence>SSLERLFTDNFHWLLYDETGNMSQLVQQFENANLSINADVTYIKPAKLHNDSVFILYDVYNKGSHLGGKLNITIDQSVYCNESFCVRQHYLSDLYKRTRLQQRNDLTGITFRQASLVTTMPINSNEDKLMSFLNSQEQLHMDWLSRMGYRLNLLMQECLNFRMQYIWRDQWSLGDITGGALGDLISEATELSSTPFVISAGRISHLFPIMELSQFRSVCIFRTPHNAGIEAGVFLEPFKLSVWLTFAGILVCSGVLLWCTFRVECRWTQYYLDYQPSVLTSCLISFGAACIQGSHLVPNSTGGRLGFVAVMLISFLMYNYYTSIVVSSLLNSPVRSNIKSIQQLADSSLDVGLEDIPFNRVYLKVSCREDVYNLRRRKVEQHDPMRIWFSAEEGMLKVRDKQGYVFISEGTIAYTFVDKYFMPHEICELNEIPFRPESSVYALIHINSTYKELLKQTQLRMLETGILKKFRRLYSKSKSPCYSNNYVISVGMEYAAPLFIALLISFFASLLVLIIELSWSRLRARERRLAK</sequence>
<dbReference type="PANTHER" id="PTHR42643:SF32">
    <property type="entry name" value="IONOTROPIC RECEPTOR 31A, ISOFORM C-RELATED"/>
    <property type="match status" value="1"/>
</dbReference>
<dbReference type="OrthoDB" id="6117597at2759"/>
<evidence type="ECO:0000256" key="9">
    <source>
        <dbReference type="ARBA" id="ARBA00023136"/>
    </source>
</evidence>
<feature type="non-terminal residue" evidence="17">
    <location>
        <position position="1"/>
    </location>
</feature>
<keyword evidence="7" id="KW-0552">Olfaction</keyword>
<dbReference type="GO" id="GO:0030425">
    <property type="term" value="C:dendrite"/>
    <property type="evidence" value="ECO:0007669"/>
    <property type="project" value="UniProtKB-SubCell"/>
</dbReference>
<evidence type="ECO:0000256" key="7">
    <source>
        <dbReference type="ARBA" id="ARBA00022725"/>
    </source>
</evidence>
<evidence type="ECO:0000256" key="14">
    <source>
        <dbReference type="SAM" id="Phobius"/>
    </source>
</evidence>
<evidence type="ECO:0000259" key="16">
    <source>
        <dbReference type="Pfam" id="PF24576"/>
    </source>
</evidence>
<feature type="domain" description="Ionotropic glutamate receptor C-terminal" evidence="15">
    <location>
        <begin position="240"/>
        <end position="407"/>
    </location>
</feature>
<evidence type="ECO:0000256" key="4">
    <source>
        <dbReference type="ARBA" id="ARBA00022475"/>
    </source>
</evidence>
<evidence type="ECO:0000256" key="10">
    <source>
        <dbReference type="ARBA" id="ARBA00023170"/>
    </source>
</evidence>
<dbReference type="Pfam" id="PF00060">
    <property type="entry name" value="Lig_chan"/>
    <property type="match status" value="1"/>
</dbReference>
<dbReference type="GO" id="GO:0015276">
    <property type="term" value="F:ligand-gated monoatomic ion channel activity"/>
    <property type="evidence" value="ECO:0007669"/>
    <property type="project" value="InterPro"/>
</dbReference>
<evidence type="ECO:0000313" key="18">
    <source>
        <dbReference type="Proteomes" id="UP000494163"/>
    </source>
</evidence>
<proteinExistence type="inferred from homology"/>
<dbReference type="InterPro" id="IPR057074">
    <property type="entry name" value="IR75A_N"/>
</dbReference>
<dbReference type="STRING" id="30019.A0A0M3QWB7"/>
<feature type="transmembrane region" description="Helical" evidence="14">
    <location>
        <begin position="494"/>
        <end position="519"/>
    </location>
</feature>
<keyword evidence="8 14" id="KW-1133">Transmembrane helix</keyword>
<evidence type="ECO:0000256" key="3">
    <source>
        <dbReference type="ARBA" id="ARBA00008685"/>
    </source>
</evidence>
<dbReference type="Gene3D" id="1.10.287.70">
    <property type="match status" value="1"/>
</dbReference>
<evidence type="ECO:0000256" key="8">
    <source>
        <dbReference type="ARBA" id="ARBA00022989"/>
    </source>
</evidence>
<dbReference type="OMA" id="LMEVHIA"/>
<dbReference type="Pfam" id="PF24576">
    <property type="entry name" value="IR75A_N"/>
    <property type="match status" value="1"/>
</dbReference>
<evidence type="ECO:0000256" key="5">
    <source>
        <dbReference type="ARBA" id="ARBA00022606"/>
    </source>
</evidence>
<evidence type="ECO:0000256" key="13">
    <source>
        <dbReference type="ARBA" id="ARBA00072222"/>
    </source>
</evidence>